<protein>
    <submittedName>
        <fullName evidence="2">Uncharacterized protein</fullName>
    </submittedName>
</protein>
<accession>A0AAP0NR45</accession>
<evidence type="ECO:0000256" key="1">
    <source>
        <dbReference type="SAM" id="MobiDB-lite"/>
    </source>
</evidence>
<feature type="region of interest" description="Disordered" evidence="1">
    <location>
        <begin position="129"/>
        <end position="154"/>
    </location>
</feature>
<dbReference type="EMBL" id="JBBNAF010000009">
    <property type="protein sequence ID" value="KAK9114685.1"/>
    <property type="molecule type" value="Genomic_DNA"/>
</dbReference>
<dbReference type="Proteomes" id="UP001420932">
    <property type="component" value="Unassembled WGS sequence"/>
</dbReference>
<evidence type="ECO:0000313" key="2">
    <source>
        <dbReference type="EMBL" id="KAK9114685.1"/>
    </source>
</evidence>
<reference evidence="2 3" key="1">
    <citation type="submission" date="2024-01" db="EMBL/GenBank/DDBJ databases">
        <title>Genome assemblies of Stephania.</title>
        <authorList>
            <person name="Yang L."/>
        </authorList>
    </citation>
    <scope>NUCLEOTIDE SEQUENCE [LARGE SCALE GENOMIC DNA]</scope>
    <source>
        <strain evidence="2">YNDBR</strain>
        <tissue evidence="2">Leaf</tissue>
    </source>
</reference>
<proteinExistence type="predicted"/>
<comment type="caution">
    <text evidence="2">The sequence shown here is derived from an EMBL/GenBank/DDBJ whole genome shotgun (WGS) entry which is preliminary data.</text>
</comment>
<gene>
    <name evidence="2" type="ORF">Syun_021482</name>
</gene>
<feature type="compositionally biased region" description="Basic and acidic residues" evidence="1">
    <location>
        <begin position="214"/>
        <end position="227"/>
    </location>
</feature>
<organism evidence="2 3">
    <name type="scientific">Stephania yunnanensis</name>
    <dbReference type="NCBI Taxonomy" id="152371"/>
    <lineage>
        <taxon>Eukaryota</taxon>
        <taxon>Viridiplantae</taxon>
        <taxon>Streptophyta</taxon>
        <taxon>Embryophyta</taxon>
        <taxon>Tracheophyta</taxon>
        <taxon>Spermatophyta</taxon>
        <taxon>Magnoliopsida</taxon>
        <taxon>Ranunculales</taxon>
        <taxon>Menispermaceae</taxon>
        <taxon>Menispermoideae</taxon>
        <taxon>Cissampelideae</taxon>
        <taxon>Stephania</taxon>
    </lineage>
</organism>
<keyword evidence="3" id="KW-1185">Reference proteome</keyword>
<feature type="compositionally biased region" description="Basic and acidic residues" evidence="1">
    <location>
        <begin position="1"/>
        <end position="13"/>
    </location>
</feature>
<feature type="region of interest" description="Disordered" evidence="1">
    <location>
        <begin position="1"/>
        <end position="44"/>
    </location>
</feature>
<feature type="region of interest" description="Disordered" evidence="1">
    <location>
        <begin position="208"/>
        <end position="227"/>
    </location>
</feature>
<dbReference type="AlphaFoldDB" id="A0AAP0NR45"/>
<evidence type="ECO:0000313" key="3">
    <source>
        <dbReference type="Proteomes" id="UP001420932"/>
    </source>
</evidence>
<name>A0AAP0NR45_9MAGN</name>
<sequence>MRTTDEAFKKKSDQMSSNRKSEVGGPGTGISLHSAGSISARQHGDTLAELTRRLEEMSTQTPDTSIDDDVVYLEVVPEGKGRVYGLGSQGYHRSISSGGASSSRGPAYGLHELEELRRDHQRLQETFFEGANGKTRTNGERQDGTPGRNSRDAGPVDVIASFAASMKKNKSSRNPLKWIKRKLCLVPANNIIEDTKAEPTVDVVASSVLSPPSDGHDGEKKHGVDNVERSRFEAEWKLWYYDKILDEMYSSKKYILEEGSNNHEG</sequence>